<protein>
    <submittedName>
        <fullName evidence="5">Histamine N-methyltransferase</fullName>
    </submittedName>
</protein>
<dbReference type="InterPro" id="IPR016673">
    <property type="entry name" value="HHMT-like"/>
</dbReference>
<evidence type="ECO:0000256" key="4">
    <source>
        <dbReference type="ARBA" id="ARBA00022691"/>
    </source>
</evidence>
<dbReference type="GO" id="GO:0008170">
    <property type="term" value="F:N-methyltransferase activity"/>
    <property type="evidence" value="ECO:0007669"/>
    <property type="project" value="InterPro"/>
</dbReference>
<dbReference type="eggNOG" id="ENOG502QQJ1">
    <property type="taxonomic scope" value="Eukaryota"/>
</dbReference>
<evidence type="ECO:0000256" key="3">
    <source>
        <dbReference type="ARBA" id="ARBA00022679"/>
    </source>
</evidence>
<dbReference type="OMA" id="GGWDTLW"/>
<keyword evidence="2" id="KW-0489">Methyltransferase</keyword>
<dbReference type="AlphaFoldDB" id="H2TA47"/>
<dbReference type="Proteomes" id="UP000005226">
    <property type="component" value="Chromosome 1"/>
</dbReference>
<dbReference type="PIRSF" id="PIRSF016616">
    <property type="entry name" value="HHMT"/>
    <property type="match status" value="1"/>
</dbReference>
<reference evidence="5" key="2">
    <citation type="submission" date="2025-08" db="UniProtKB">
        <authorList>
            <consortium name="Ensembl"/>
        </authorList>
    </citation>
    <scope>IDENTIFICATION</scope>
</reference>
<dbReference type="Pfam" id="PF13489">
    <property type="entry name" value="Methyltransf_23"/>
    <property type="match status" value="1"/>
</dbReference>
<comment type="subunit">
    <text evidence="1">Monomer.</text>
</comment>
<evidence type="ECO:0000313" key="6">
    <source>
        <dbReference type="Proteomes" id="UP000005226"/>
    </source>
</evidence>
<name>H2TA47_TAKRU</name>
<dbReference type="GeneTree" id="ENSGT00390000002862"/>
<keyword evidence="4" id="KW-0949">S-adenosyl-L-methionine</keyword>
<reference evidence="5" key="3">
    <citation type="submission" date="2025-09" db="UniProtKB">
        <authorList>
            <consortium name="Ensembl"/>
        </authorList>
    </citation>
    <scope>IDENTIFICATION</scope>
</reference>
<proteinExistence type="predicted"/>
<dbReference type="GO" id="GO:0032259">
    <property type="term" value="P:methylation"/>
    <property type="evidence" value="ECO:0007669"/>
    <property type="project" value="UniProtKB-KW"/>
</dbReference>
<keyword evidence="6" id="KW-1185">Reference proteome</keyword>
<dbReference type="HOGENOM" id="CLU_058117_1_0_1"/>
<dbReference type="Ensembl" id="ENSTRUT00000021625.3">
    <property type="protein sequence ID" value="ENSTRUP00000021537.3"/>
    <property type="gene ID" value="ENSTRUG00000008584.3"/>
</dbReference>
<evidence type="ECO:0000256" key="2">
    <source>
        <dbReference type="ARBA" id="ARBA00022603"/>
    </source>
</evidence>
<evidence type="ECO:0000313" key="5">
    <source>
        <dbReference type="Ensembl" id="ENSTRUP00000021537.3"/>
    </source>
</evidence>
<sequence>MASEEMSCYEGASVQSFQFYLDHSGEHEAMLKCLRDLLPAEFKRISADKQGLDVLGLGSGGGEMDVQILGLLKAACPDLPITVDVVEGSSKLTEGFKALVAKSPDIQGVPFTWHIMHSDSYINQVKAKVDAKKFDFIHSIQMIYYVDALTETIKFYHGLLKKKGTFMIIVEAHDSGWDRLWSTYSRVLCDEVIKEYRSSKQVIASLNSLGLKFEEHAIPNCFDVTECADPGSTKGRRLLNFLTARDDFHQSFTPEIRAEILDFLKNKCSTEKDGRVVFDATLSCLLVRA</sequence>
<keyword evidence="3" id="KW-0808">Transferase</keyword>
<dbReference type="Gene3D" id="3.40.50.150">
    <property type="entry name" value="Vaccinia Virus protein VP39"/>
    <property type="match status" value="1"/>
</dbReference>
<accession>H2TA47</accession>
<evidence type="ECO:0000256" key="1">
    <source>
        <dbReference type="ARBA" id="ARBA00011245"/>
    </source>
</evidence>
<organism evidence="5 6">
    <name type="scientific">Takifugu rubripes</name>
    <name type="common">Japanese pufferfish</name>
    <name type="synonym">Fugu rubripes</name>
    <dbReference type="NCBI Taxonomy" id="31033"/>
    <lineage>
        <taxon>Eukaryota</taxon>
        <taxon>Metazoa</taxon>
        <taxon>Chordata</taxon>
        <taxon>Craniata</taxon>
        <taxon>Vertebrata</taxon>
        <taxon>Euteleostomi</taxon>
        <taxon>Actinopterygii</taxon>
        <taxon>Neopterygii</taxon>
        <taxon>Teleostei</taxon>
        <taxon>Neoteleostei</taxon>
        <taxon>Acanthomorphata</taxon>
        <taxon>Eupercaria</taxon>
        <taxon>Tetraodontiformes</taxon>
        <taxon>Tetradontoidea</taxon>
        <taxon>Tetraodontidae</taxon>
        <taxon>Takifugu</taxon>
    </lineage>
</organism>
<dbReference type="InterPro" id="IPR029063">
    <property type="entry name" value="SAM-dependent_MTases_sf"/>
</dbReference>
<dbReference type="SUPFAM" id="SSF53335">
    <property type="entry name" value="S-adenosyl-L-methionine-dependent methyltransferases"/>
    <property type="match status" value="1"/>
</dbReference>
<dbReference type="InParanoid" id="H2TA47"/>
<gene>
    <name evidence="5" type="primary">LOC101065798</name>
</gene>
<reference evidence="5 6" key="1">
    <citation type="journal article" date="2011" name="Genome Biol. Evol.">
        <title>Integration of the genetic map and genome assembly of fugu facilitates insights into distinct features of genome evolution in teleosts and mammals.</title>
        <authorList>
            <person name="Kai W."/>
            <person name="Kikuchi K."/>
            <person name="Tohari S."/>
            <person name="Chew A.K."/>
            <person name="Tay A."/>
            <person name="Fujiwara A."/>
            <person name="Hosoya S."/>
            <person name="Suetake H."/>
            <person name="Naruse K."/>
            <person name="Brenner S."/>
            <person name="Suzuki Y."/>
            <person name="Venkatesh B."/>
        </authorList>
    </citation>
    <scope>NUCLEOTIDE SEQUENCE [LARGE SCALE GENOMIC DNA]</scope>
</reference>
<dbReference type="STRING" id="31033.ENSTRUP00000021537"/>